<organism evidence="7 8">
    <name type="scientific">Boudabousia marimammalium</name>
    <dbReference type="NCBI Taxonomy" id="156892"/>
    <lineage>
        <taxon>Bacteria</taxon>
        <taxon>Bacillati</taxon>
        <taxon>Actinomycetota</taxon>
        <taxon>Actinomycetes</taxon>
        <taxon>Actinomycetales</taxon>
        <taxon>Actinomycetaceae</taxon>
        <taxon>Boudabousia</taxon>
    </lineage>
</organism>
<evidence type="ECO:0000256" key="3">
    <source>
        <dbReference type="ARBA" id="ARBA00022833"/>
    </source>
</evidence>
<dbReference type="OrthoDB" id="3567264at2"/>
<dbReference type="STRING" id="156892.BM477_01150"/>
<dbReference type="InterPro" id="IPR013149">
    <property type="entry name" value="ADH-like_C"/>
</dbReference>
<evidence type="ECO:0000313" key="8">
    <source>
        <dbReference type="Proteomes" id="UP000186465"/>
    </source>
</evidence>
<keyword evidence="2 5" id="KW-0479">Metal-binding</keyword>
<dbReference type="SUPFAM" id="SSF50129">
    <property type="entry name" value="GroES-like"/>
    <property type="match status" value="1"/>
</dbReference>
<dbReference type="Gene3D" id="3.90.180.10">
    <property type="entry name" value="Medium-chain alcohol dehydrogenases, catalytic domain"/>
    <property type="match status" value="1"/>
</dbReference>
<evidence type="ECO:0000256" key="4">
    <source>
        <dbReference type="ARBA" id="ARBA00023002"/>
    </source>
</evidence>
<dbReference type="InterPro" id="IPR020843">
    <property type="entry name" value="ER"/>
</dbReference>
<dbReference type="PANTHER" id="PTHR43401:SF2">
    <property type="entry name" value="L-THREONINE 3-DEHYDROGENASE"/>
    <property type="match status" value="1"/>
</dbReference>
<dbReference type="GO" id="GO:0008270">
    <property type="term" value="F:zinc ion binding"/>
    <property type="evidence" value="ECO:0007669"/>
    <property type="project" value="InterPro"/>
</dbReference>
<evidence type="ECO:0000256" key="5">
    <source>
        <dbReference type="RuleBase" id="RU361277"/>
    </source>
</evidence>
<feature type="domain" description="Enoyl reductase (ER)" evidence="6">
    <location>
        <begin position="6"/>
        <end position="348"/>
    </location>
</feature>
<dbReference type="Pfam" id="PF08240">
    <property type="entry name" value="ADH_N"/>
    <property type="match status" value="1"/>
</dbReference>
<dbReference type="AlphaFoldDB" id="A0A1Q5PSN8"/>
<dbReference type="InterPro" id="IPR002328">
    <property type="entry name" value="ADH_Zn_CS"/>
</dbReference>
<dbReference type="EMBL" id="MPDM01000001">
    <property type="protein sequence ID" value="OKL50598.1"/>
    <property type="molecule type" value="Genomic_DNA"/>
</dbReference>
<dbReference type="Proteomes" id="UP000186465">
    <property type="component" value="Unassembled WGS sequence"/>
</dbReference>
<dbReference type="InterPro" id="IPR036291">
    <property type="entry name" value="NAD(P)-bd_dom_sf"/>
</dbReference>
<dbReference type="NCBIfam" id="NF003808">
    <property type="entry name" value="PRK05396.1"/>
    <property type="match status" value="1"/>
</dbReference>
<dbReference type="PROSITE" id="PS00059">
    <property type="entry name" value="ADH_ZINC"/>
    <property type="match status" value="1"/>
</dbReference>
<evidence type="ECO:0000256" key="2">
    <source>
        <dbReference type="ARBA" id="ARBA00022723"/>
    </source>
</evidence>
<name>A0A1Q5PSN8_9ACTO</name>
<protein>
    <submittedName>
        <fullName evidence="7">L-threonine 3-dehydrogenase</fullName>
    </submittedName>
</protein>
<evidence type="ECO:0000259" key="6">
    <source>
        <dbReference type="SMART" id="SM00829"/>
    </source>
</evidence>
<evidence type="ECO:0000256" key="1">
    <source>
        <dbReference type="ARBA" id="ARBA00001947"/>
    </source>
</evidence>
<dbReference type="RefSeq" id="WP_075360835.1">
    <property type="nucleotide sequence ID" value="NZ_MPDM01000001.1"/>
</dbReference>
<keyword evidence="3 5" id="KW-0862">Zinc</keyword>
<evidence type="ECO:0000313" key="7">
    <source>
        <dbReference type="EMBL" id="OKL50598.1"/>
    </source>
</evidence>
<dbReference type="InterPro" id="IPR050129">
    <property type="entry name" value="Zn_alcohol_dh"/>
</dbReference>
<dbReference type="GO" id="GO:0016491">
    <property type="term" value="F:oxidoreductase activity"/>
    <property type="evidence" value="ECO:0007669"/>
    <property type="project" value="UniProtKB-KW"/>
</dbReference>
<reference evidence="8" key="1">
    <citation type="submission" date="2016-11" db="EMBL/GenBank/DDBJ databases">
        <title>Actinomyces gypaetusis sp. nov. isolated from Gypaetus barbatus in Qinghai Tibet Plateau China.</title>
        <authorList>
            <person name="Meng X."/>
        </authorList>
    </citation>
    <scope>NUCLEOTIDE SEQUENCE [LARGE SCALE GENOMIC DNA]</scope>
    <source>
        <strain evidence="8">DSM 15383</strain>
    </source>
</reference>
<dbReference type="SMART" id="SM00829">
    <property type="entry name" value="PKS_ER"/>
    <property type="match status" value="1"/>
</dbReference>
<comment type="cofactor">
    <cofactor evidence="1 5">
        <name>Zn(2+)</name>
        <dbReference type="ChEBI" id="CHEBI:29105"/>
    </cofactor>
</comment>
<dbReference type="Pfam" id="PF00107">
    <property type="entry name" value="ADH_zinc_N"/>
    <property type="match status" value="1"/>
</dbReference>
<dbReference type="InterPro" id="IPR011032">
    <property type="entry name" value="GroES-like_sf"/>
</dbReference>
<comment type="caution">
    <text evidence="7">The sequence shown here is derived from an EMBL/GenBank/DDBJ whole genome shotgun (WGS) entry which is preliminary data.</text>
</comment>
<dbReference type="InterPro" id="IPR013154">
    <property type="entry name" value="ADH-like_N"/>
</dbReference>
<accession>A0A1Q5PSN8</accession>
<dbReference type="Gene3D" id="3.40.50.720">
    <property type="entry name" value="NAD(P)-binding Rossmann-like Domain"/>
    <property type="match status" value="1"/>
</dbReference>
<comment type="similarity">
    <text evidence="5">Belongs to the zinc-containing alcohol dehydrogenase family.</text>
</comment>
<gene>
    <name evidence="7" type="ORF">BM477_01150</name>
</gene>
<dbReference type="SUPFAM" id="SSF51735">
    <property type="entry name" value="NAD(P)-binding Rossmann-fold domains"/>
    <property type="match status" value="1"/>
</dbReference>
<keyword evidence="4" id="KW-0560">Oxidoreductase</keyword>
<proteinExistence type="inferred from homology"/>
<dbReference type="PANTHER" id="PTHR43401">
    <property type="entry name" value="L-THREONINE 3-DEHYDROGENASE"/>
    <property type="match status" value="1"/>
</dbReference>
<sequence length="351" mass="38164">MRALRKTIDGPGLEMCDIPEPTPGPGEVKIRVLRTGLCGTDLHLYNWDDWARTQFTPPMTIGHEFYGEIAEIGPGVAVGEGKDQLHAGQRVSVEGHVVCGRCRNCRAGRRHMCVRTLGIGVNRDGAFADYVVVPATNVWVQPDEIDPELGVLFDPFGNAVHTSQQLELTGQDVLITGAGPIGVMATAIARHSGARYIVTTDINEERLELARKAGADLGLNTAKEPLSSAFTTLGIEEGFDAGMEMSGAGAALHTMIDHVTHGATLALLGLPKMEFPVDWGKVITHMLTIKGVYGREMFDTWYLATFMLQSSQKLRESVRSVITHRFAADDWEQAFAAQASGHAGKVIMNWE</sequence>
<keyword evidence="8" id="KW-1185">Reference proteome</keyword>